<feature type="compositionally biased region" description="Polar residues" evidence="3">
    <location>
        <begin position="326"/>
        <end position="341"/>
    </location>
</feature>
<dbReference type="PANTHER" id="PTHR47326">
    <property type="entry name" value="TRANSPOSABLE ELEMENT TC3 TRANSPOSASE-LIKE PROTEIN"/>
    <property type="match status" value="1"/>
</dbReference>
<dbReference type="InterPro" id="IPR046861">
    <property type="entry name" value="SAM_KSR1_N"/>
</dbReference>
<dbReference type="Pfam" id="PF13543">
    <property type="entry name" value="SAM_KSR1"/>
    <property type="match status" value="1"/>
</dbReference>
<evidence type="ECO:0000313" key="6">
    <source>
        <dbReference type="Proteomes" id="UP000036403"/>
    </source>
</evidence>
<dbReference type="InterPro" id="IPR025561">
    <property type="entry name" value="KSR_SAM-like_dom"/>
</dbReference>
<dbReference type="Gene3D" id="3.30.420.10">
    <property type="entry name" value="Ribonuclease H-like superfamily/Ribonuclease H"/>
    <property type="match status" value="1"/>
</dbReference>
<dbReference type="InterPro" id="IPR036397">
    <property type="entry name" value="RNaseH_sf"/>
</dbReference>
<dbReference type="GO" id="GO:0046872">
    <property type="term" value="F:metal ion binding"/>
    <property type="evidence" value="ECO:0007669"/>
    <property type="project" value="UniProtKB-KW"/>
</dbReference>
<evidence type="ECO:0000256" key="1">
    <source>
        <dbReference type="ARBA" id="ARBA00022723"/>
    </source>
</evidence>
<feature type="region of interest" description="Disordered" evidence="3">
    <location>
        <begin position="168"/>
        <end position="194"/>
    </location>
</feature>
<reference evidence="5 6" key="1">
    <citation type="submission" date="2015-04" db="EMBL/GenBank/DDBJ databases">
        <title>Lasius niger genome sequencing.</title>
        <authorList>
            <person name="Konorov E.A."/>
            <person name="Nikitin M.A."/>
            <person name="Kirill M.V."/>
            <person name="Chang P."/>
        </authorList>
    </citation>
    <scope>NUCLEOTIDE SEQUENCE [LARGE SCALE GENOMIC DNA]</scope>
    <source>
        <tissue evidence="5">Whole</tissue>
    </source>
</reference>
<evidence type="ECO:0000256" key="3">
    <source>
        <dbReference type="SAM" id="MobiDB-lite"/>
    </source>
</evidence>
<dbReference type="InterPro" id="IPR013761">
    <property type="entry name" value="SAM/pointed_sf"/>
</dbReference>
<dbReference type="SUPFAM" id="SSF57889">
    <property type="entry name" value="Cysteine-rich domain"/>
    <property type="match status" value="1"/>
</dbReference>
<dbReference type="PROSITE" id="PS50081">
    <property type="entry name" value="ZF_DAG_PE_2"/>
    <property type="match status" value="1"/>
</dbReference>
<evidence type="ECO:0000256" key="2">
    <source>
        <dbReference type="ARBA" id="ARBA00022833"/>
    </source>
</evidence>
<dbReference type="GO" id="GO:0003676">
    <property type="term" value="F:nucleic acid binding"/>
    <property type="evidence" value="ECO:0007669"/>
    <property type="project" value="InterPro"/>
</dbReference>
<dbReference type="AlphaFoldDB" id="A0A0J7NLK4"/>
<keyword evidence="5" id="KW-0808">Transferase</keyword>
<dbReference type="Pfam" id="PF20406">
    <property type="entry name" value="SAM_KSR1_N"/>
    <property type="match status" value="1"/>
</dbReference>
<feature type="compositionally biased region" description="Low complexity" evidence="3">
    <location>
        <begin position="282"/>
        <end position="291"/>
    </location>
</feature>
<dbReference type="OrthoDB" id="774951at2759"/>
<feature type="region of interest" description="Disordered" evidence="3">
    <location>
        <begin position="445"/>
        <end position="469"/>
    </location>
</feature>
<keyword evidence="5" id="KW-0418">Kinase</keyword>
<keyword evidence="6" id="KW-1185">Reference proteome</keyword>
<dbReference type="STRING" id="67767.A0A0J7NLK4"/>
<dbReference type="GO" id="GO:0016301">
    <property type="term" value="F:kinase activity"/>
    <property type="evidence" value="ECO:0007669"/>
    <property type="project" value="UniProtKB-KW"/>
</dbReference>
<keyword evidence="1" id="KW-0479">Metal-binding</keyword>
<organism evidence="5 6">
    <name type="scientific">Lasius niger</name>
    <name type="common">Black garden ant</name>
    <dbReference type="NCBI Taxonomy" id="67767"/>
    <lineage>
        <taxon>Eukaryota</taxon>
        <taxon>Metazoa</taxon>
        <taxon>Ecdysozoa</taxon>
        <taxon>Arthropoda</taxon>
        <taxon>Hexapoda</taxon>
        <taxon>Insecta</taxon>
        <taxon>Pterygota</taxon>
        <taxon>Neoptera</taxon>
        <taxon>Endopterygota</taxon>
        <taxon>Hymenoptera</taxon>
        <taxon>Apocrita</taxon>
        <taxon>Aculeata</taxon>
        <taxon>Formicoidea</taxon>
        <taxon>Formicidae</taxon>
        <taxon>Formicinae</taxon>
        <taxon>Lasius</taxon>
        <taxon>Lasius</taxon>
    </lineage>
</organism>
<proteinExistence type="predicted"/>
<dbReference type="PaxDb" id="67767-A0A0J7NLK4"/>
<dbReference type="PANTHER" id="PTHR47326:SF1">
    <property type="entry name" value="HTH PSQ-TYPE DOMAIN-CONTAINING PROTEIN"/>
    <property type="match status" value="1"/>
</dbReference>
<dbReference type="Gene3D" id="6.10.140.1120">
    <property type="match status" value="1"/>
</dbReference>
<feature type="domain" description="Phorbol-ester/DAG-type" evidence="4">
    <location>
        <begin position="375"/>
        <end position="422"/>
    </location>
</feature>
<dbReference type="PROSITE" id="PS00479">
    <property type="entry name" value="ZF_DAG_PE_1"/>
    <property type="match status" value="1"/>
</dbReference>
<protein>
    <submittedName>
        <fullName evidence="5">Kinase suppressor of ras 2-like protein</fullName>
    </submittedName>
</protein>
<feature type="compositionally biased region" description="Polar residues" evidence="3">
    <location>
        <begin position="309"/>
        <end position="318"/>
    </location>
</feature>
<dbReference type="CDD" id="cd20812">
    <property type="entry name" value="C1_KSR"/>
    <property type="match status" value="1"/>
</dbReference>
<dbReference type="Proteomes" id="UP000036403">
    <property type="component" value="Unassembled WGS sequence"/>
</dbReference>
<gene>
    <name evidence="5" type="ORF">RF55_6546</name>
</gene>
<dbReference type="SMART" id="SM00109">
    <property type="entry name" value="C1"/>
    <property type="match status" value="1"/>
</dbReference>
<accession>A0A0J7NLK4</accession>
<dbReference type="InterPro" id="IPR046933">
    <property type="entry name" value="SAM_KSR1_N_sf"/>
</dbReference>
<sequence>MADGEKEIRRALDDVQSMIDVCAERLEGLRTQCSTSAELTQQEIRTLEGKLIKLYSKQLVTKAKLADFAEMRQYPSLQQWLRVVGLTQESIQTVCNKASSLEALKEKSEHELSSMLSENNVRREEEHRRLCRALHNLRRYTDVLIRGDMENSDMNLYWDSWDRHHLRTGASPRPIRSRTTRSSVPSEDSIPYHNNNNLNSDILAQASSVISLMSTSPPCTPLLHRQKYGTKFPTTPPPCKKHQIGVQSSTSQPEVFPLTKSKSHESQLANRLENIQLDNDDTSSSSGNDSSVGKKSDSTVKRRTRLPTEPSSCCSTTDFVKAESLLPNSNSPIKSPPYTNAESDDNSFKGTVPSLQVPKSPRTPTVTRTMGHIIAHRFTKTFNMAARCDYCEKPMGWGTILKCKECKYKCHRECESKVPPSCGLPQELFNEFKRTVQDGMNASPILSKPGITSPNHHNPNLLKKDRRRSHAHPSMNISFQFKGIGIMGYYEKIGAGRAIPPQMLEVEEEIIAVVEEDPTMSTREIARQVGVGHMKVWRTLRADLRHPYHVQRVQALLPRDHSQRVEFCRWLLQQNDMDEHFTRHVFVTDEATFTRSGVNNFCNTHVWATENPHAVRRTNFQQRFSLNVWAGIQWQAYWSLPVTC</sequence>
<comment type="caution">
    <text evidence="5">The sequence shown here is derived from an EMBL/GenBank/DDBJ whole genome shotgun (WGS) entry which is preliminary data.</text>
</comment>
<evidence type="ECO:0000259" key="4">
    <source>
        <dbReference type="PROSITE" id="PS50081"/>
    </source>
</evidence>
<dbReference type="Gene3D" id="1.10.150.50">
    <property type="entry name" value="Transcription Factor, Ets-1"/>
    <property type="match status" value="1"/>
</dbReference>
<dbReference type="Pfam" id="PF00130">
    <property type="entry name" value="C1_1"/>
    <property type="match status" value="1"/>
</dbReference>
<feature type="region of interest" description="Disordered" evidence="3">
    <location>
        <begin position="227"/>
        <end position="366"/>
    </location>
</feature>
<dbReference type="EMBL" id="LBMM01003581">
    <property type="protein sequence ID" value="KMQ93355.1"/>
    <property type="molecule type" value="Genomic_DNA"/>
</dbReference>
<name>A0A0J7NLK4_LASNI</name>
<dbReference type="InterPro" id="IPR002219">
    <property type="entry name" value="PKC_DAG/PE"/>
</dbReference>
<keyword evidence="2" id="KW-0862">Zinc</keyword>
<dbReference type="InterPro" id="IPR046349">
    <property type="entry name" value="C1-like_sf"/>
</dbReference>
<dbReference type="Gene3D" id="3.30.60.20">
    <property type="match status" value="1"/>
</dbReference>
<evidence type="ECO:0000313" key="5">
    <source>
        <dbReference type="EMBL" id="KMQ93355.1"/>
    </source>
</evidence>